<organism evidence="1 2">
    <name type="scientific">Paraburkholderia sabiae</name>
    <dbReference type="NCBI Taxonomy" id="273251"/>
    <lineage>
        <taxon>Bacteria</taxon>
        <taxon>Pseudomonadati</taxon>
        <taxon>Pseudomonadota</taxon>
        <taxon>Betaproteobacteria</taxon>
        <taxon>Burkholderiales</taxon>
        <taxon>Burkholderiaceae</taxon>
        <taxon>Paraburkholderia</taxon>
    </lineage>
</organism>
<name>A0ABU9QS19_9BURK</name>
<gene>
    <name evidence="1" type="ORF">V4C55_42100</name>
</gene>
<dbReference type="Gene3D" id="3.30.1330.40">
    <property type="entry name" value="RutC-like"/>
    <property type="match status" value="1"/>
</dbReference>
<dbReference type="PANTHER" id="PTHR47328:SF1">
    <property type="entry name" value="RUTC FAMILY PROTEIN YOAB"/>
    <property type="match status" value="1"/>
</dbReference>
<protein>
    <submittedName>
        <fullName evidence="1">RidA family protein</fullName>
    </submittedName>
</protein>
<keyword evidence="2" id="KW-1185">Reference proteome</keyword>
<reference evidence="1 2" key="1">
    <citation type="submission" date="2024-01" db="EMBL/GenBank/DDBJ databases">
        <title>The diversity of rhizobia nodulating Mimosa spp. in eleven states of Brazil covering several biomes is determined by host plant, location, and edaphic factors.</title>
        <authorList>
            <person name="Rouws L."/>
            <person name="Barauna A."/>
            <person name="Beukes C."/>
            <person name="De Faria S.M."/>
            <person name="Gross E."/>
            <person name="Dos Reis Junior F.B."/>
            <person name="Simon M."/>
            <person name="Maluk M."/>
            <person name="Odee D.W."/>
            <person name="Kenicer G."/>
            <person name="Young J.P.W."/>
            <person name="Reis V.M."/>
            <person name="Zilli J."/>
            <person name="James E.K."/>
        </authorList>
    </citation>
    <scope>NUCLEOTIDE SEQUENCE [LARGE SCALE GENOMIC DNA]</scope>
    <source>
        <strain evidence="1 2">JPY77</strain>
    </source>
</reference>
<dbReference type="EMBL" id="JAZHGC010000080">
    <property type="protein sequence ID" value="MEM5292289.1"/>
    <property type="molecule type" value="Genomic_DNA"/>
</dbReference>
<dbReference type="Proteomes" id="UP001494588">
    <property type="component" value="Unassembled WGS sequence"/>
</dbReference>
<proteinExistence type="predicted"/>
<evidence type="ECO:0000313" key="1">
    <source>
        <dbReference type="EMBL" id="MEM5292289.1"/>
    </source>
</evidence>
<dbReference type="Pfam" id="PF01042">
    <property type="entry name" value="Ribonuc_L-PSP"/>
    <property type="match status" value="1"/>
</dbReference>
<dbReference type="SUPFAM" id="SSF55298">
    <property type="entry name" value="YjgF-like"/>
    <property type="match status" value="1"/>
</dbReference>
<dbReference type="InterPro" id="IPR035709">
    <property type="entry name" value="YoaB-like"/>
</dbReference>
<dbReference type="InterPro" id="IPR006175">
    <property type="entry name" value="YjgF/YER057c/UK114"/>
</dbReference>
<dbReference type="RefSeq" id="WP_201662299.1">
    <property type="nucleotide sequence ID" value="NZ_CAJHCS010000061.1"/>
</dbReference>
<dbReference type="PANTHER" id="PTHR47328">
    <property type="match status" value="1"/>
</dbReference>
<evidence type="ECO:0000313" key="2">
    <source>
        <dbReference type="Proteomes" id="UP001494588"/>
    </source>
</evidence>
<dbReference type="InterPro" id="IPR035959">
    <property type="entry name" value="RutC-like_sf"/>
</dbReference>
<sequence>MPEIKRSHVGKRLSEVAIHQGTIYLAGQVPDDISQDMAGQTRQVLASIDALLAEHGSDKSRILSCQIFLSDTSQAAAMNEVWDAWVTPGHAPPRATVGATLAQREKLIEVVIVAAVQVHMSDIGSVSAG</sequence>
<accession>A0ABU9QS19</accession>
<comment type="caution">
    <text evidence="1">The sequence shown here is derived from an EMBL/GenBank/DDBJ whole genome shotgun (WGS) entry which is preliminary data.</text>
</comment>
<dbReference type="CDD" id="cd06150">
    <property type="entry name" value="YjgF_YER057c_UK114_like_2"/>
    <property type="match status" value="1"/>
</dbReference>